<organism evidence="11 12">
    <name type="scientific">Thalassobacterium maritimum</name>
    <dbReference type="NCBI Taxonomy" id="3041265"/>
    <lineage>
        <taxon>Bacteria</taxon>
        <taxon>Pseudomonadati</taxon>
        <taxon>Verrucomicrobiota</taxon>
        <taxon>Opitutia</taxon>
        <taxon>Puniceicoccales</taxon>
        <taxon>Coraliomargaritaceae</taxon>
        <taxon>Thalassobacterium</taxon>
    </lineage>
</organism>
<protein>
    <submittedName>
        <fullName evidence="11">Nucleotidyltransferase domain-containing protein</fullName>
    </submittedName>
</protein>
<keyword evidence="6" id="KW-0547">Nucleotide-binding</keyword>
<evidence type="ECO:0000256" key="9">
    <source>
        <dbReference type="ARBA" id="ARBA00038276"/>
    </source>
</evidence>
<keyword evidence="5" id="KW-0479">Metal-binding</keyword>
<dbReference type="PANTHER" id="PTHR33571:SF12">
    <property type="entry name" value="BSL3053 PROTEIN"/>
    <property type="match status" value="1"/>
</dbReference>
<evidence type="ECO:0000256" key="3">
    <source>
        <dbReference type="ARBA" id="ARBA00022679"/>
    </source>
</evidence>
<comment type="caution">
    <text evidence="11">The sequence shown here is derived from an EMBL/GenBank/DDBJ whole genome shotgun (WGS) entry which is preliminary data.</text>
</comment>
<dbReference type="PANTHER" id="PTHR33571">
    <property type="entry name" value="SSL8005 PROTEIN"/>
    <property type="match status" value="1"/>
</dbReference>
<keyword evidence="4" id="KW-0548">Nucleotidyltransferase</keyword>
<dbReference type="CDD" id="cd05403">
    <property type="entry name" value="NT_KNTase_like"/>
    <property type="match status" value="1"/>
</dbReference>
<evidence type="ECO:0000256" key="2">
    <source>
        <dbReference type="ARBA" id="ARBA00022649"/>
    </source>
</evidence>
<keyword evidence="2" id="KW-1277">Toxin-antitoxin system</keyword>
<dbReference type="EMBL" id="JARXHW010000152">
    <property type="protein sequence ID" value="MDQ8209766.1"/>
    <property type="molecule type" value="Genomic_DNA"/>
</dbReference>
<comment type="cofactor">
    <cofactor evidence="1">
        <name>Mg(2+)</name>
        <dbReference type="ChEBI" id="CHEBI:18420"/>
    </cofactor>
</comment>
<keyword evidence="3" id="KW-0808">Transferase</keyword>
<evidence type="ECO:0000256" key="1">
    <source>
        <dbReference type="ARBA" id="ARBA00001946"/>
    </source>
</evidence>
<evidence type="ECO:0000313" key="12">
    <source>
        <dbReference type="Proteomes" id="UP001225316"/>
    </source>
</evidence>
<name>A0ABU1B0A4_9BACT</name>
<evidence type="ECO:0000256" key="7">
    <source>
        <dbReference type="ARBA" id="ARBA00022840"/>
    </source>
</evidence>
<dbReference type="Proteomes" id="UP001225316">
    <property type="component" value="Unassembled WGS sequence"/>
</dbReference>
<gene>
    <name evidence="11" type="ORF">QEH52_19765</name>
</gene>
<dbReference type="SUPFAM" id="SSF81301">
    <property type="entry name" value="Nucleotidyltransferase"/>
    <property type="match status" value="1"/>
</dbReference>
<keyword evidence="7" id="KW-0067">ATP-binding</keyword>
<feature type="domain" description="Polymerase nucleotidyl transferase" evidence="10">
    <location>
        <begin position="12"/>
        <end position="90"/>
    </location>
</feature>
<sequence>MFDLTQNSEVQEACKNFHVKRLHIFGSFASGDFNESSDVDLLVEFDRNGYEGAFEQLMDFKAKMETLLQRPVDIIVNRPFRNPHFEEEINRTKQLVYAA</sequence>
<proteinExistence type="inferred from homology"/>
<evidence type="ECO:0000256" key="6">
    <source>
        <dbReference type="ARBA" id="ARBA00022741"/>
    </source>
</evidence>
<keyword evidence="12" id="KW-1185">Reference proteome</keyword>
<dbReference type="Gene3D" id="3.30.460.10">
    <property type="entry name" value="Beta Polymerase, domain 2"/>
    <property type="match status" value="1"/>
</dbReference>
<reference evidence="11 12" key="1">
    <citation type="submission" date="2023-04" db="EMBL/GenBank/DDBJ databases">
        <title>A novel bacteria isolated from coastal sediment.</title>
        <authorList>
            <person name="Liu X.-J."/>
            <person name="Du Z.-J."/>
        </authorList>
    </citation>
    <scope>NUCLEOTIDE SEQUENCE [LARGE SCALE GENOMIC DNA]</scope>
    <source>
        <strain evidence="11 12">SDUM461003</strain>
    </source>
</reference>
<evidence type="ECO:0000256" key="8">
    <source>
        <dbReference type="ARBA" id="ARBA00022842"/>
    </source>
</evidence>
<dbReference type="RefSeq" id="WP_308952684.1">
    <property type="nucleotide sequence ID" value="NZ_JARXHW010000152.1"/>
</dbReference>
<accession>A0ABU1B0A4</accession>
<evidence type="ECO:0000256" key="5">
    <source>
        <dbReference type="ARBA" id="ARBA00022723"/>
    </source>
</evidence>
<evidence type="ECO:0000259" key="10">
    <source>
        <dbReference type="Pfam" id="PF01909"/>
    </source>
</evidence>
<dbReference type="InterPro" id="IPR052038">
    <property type="entry name" value="Type-VII_TA_antitoxin"/>
</dbReference>
<dbReference type="InterPro" id="IPR002934">
    <property type="entry name" value="Polymerase_NTP_transf_dom"/>
</dbReference>
<evidence type="ECO:0000313" key="11">
    <source>
        <dbReference type="EMBL" id="MDQ8209766.1"/>
    </source>
</evidence>
<dbReference type="InterPro" id="IPR043519">
    <property type="entry name" value="NT_sf"/>
</dbReference>
<comment type="similarity">
    <text evidence="9">Belongs to the MntA antitoxin family.</text>
</comment>
<evidence type="ECO:0000256" key="4">
    <source>
        <dbReference type="ARBA" id="ARBA00022695"/>
    </source>
</evidence>
<dbReference type="Pfam" id="PF01909">
    <property type="entry name" value="NTP_transf_2"/>
    <property type="match status" value="1"/>
</dbReference>
<keyword evidence="8" id="KW-0460">Magnesium</keyword>